<keyword evidence="2" id="KW-1185">Reference proteome</keyword>
<dbReference type="PANTHER" id="PTHR28055:SF1">
    <property type="entry name" value="ALTERED INHERITANCE OF MITOCHONDRIA PROTEIN 41, MITOCHONDRIAL"/>
    <property type="match status" value="1"/>
</dbReference>
<gene>
    <name evidence="1" type="ORF">Tpal_943</name>
</gene>
<dbReference type="InterPro" id="IPR023168">
    <property type="entry name" value="GatB_Yqey_C_2"/>
</dbReference>
<sequence>MTLKEQVNKDFIQARKDKDTLKADVLRLIKTEYDSFLIDNKRDMTDAEQINVFLKDIKKTNEAIVYAKQVGREDLIEENNNKLAILESYTPKMMDEDEIRSFLEENNVPSMALKDAMKFAMGALNGKADKAVVSQIIKELLK</sequence>
<organism evidence="1 2">
    <name type="scientific">Trichococcus palustris</name>
    <dbReference type="NCBI Taxonomy" id="140314"/>
    <lineage>
        <taxon>Bacteria</taxon>
        <taxon>Bacillati</taxon>
        <taxon>Bacillota</taxon>
        <taxon>Bacilli</taxon>
        <taxon>Lactobacillales</taxon>
        <taxon>Carnobacteriaceae</taxon>
        <taxon>Trichococcus</taxon>
    </lineage>
</organism>
<evidence type="ECO:0000313" key="1">
    <source>
        <dbReference type="EMBL" id="CZQ87790.1"/>
    </source>
</evidence>
<dbReference type="InterPro" id="IPR042184">
    <property type="entry name" value="YqeY/Aim41_N"/>
</dbReference>
<dbReference type="InterPro" id="IPR003789">
    <property type="entry name" value="Asn/Gln_tRNA_amidoTrase-B-like"/>
</dbReference>
<dbReference type="STRING" id="140314.SAMN04488076_10514"/>
<proteinExistence type="predicted"/>
<dbReference type="PANTHER" id="PTHR28055">
    <property type="entry name" value="ALTERED INHERITANCE OF MITOCHONDRIA PROTEIN 41, MITOCHONDRIAL"/>
    <property type="match status" value="1"/>
</dbReference>
<dbReference type="RefSeq" id="WP_177194381.1">
    <property type="nucleotide sequence ID" value="NZ_FJNE01000002.1"/>
</dbReference>
<name>A0A143YFB4_9LACT</name>
<dbReference type="GO" id="GO:0016884">
    <property type="term" value="F:carbon-nitrogen ligase activity, with glutamine as amido-N-donor"/>
    <property type="evidence" value="ECO:0007669"/>
    <property type="project" value="InterPro"/>
</dbReference>
<evidence type="ECO:0000313" key="2">
    <source>
        <dbReference type="Proteomes" id="UP000242754"/>
    </source>
</evidence>
<dbReference type="Pfam" id="PF09424">
    <property type="entry name" value="YqeY"/>
    <property type="match status" value="1"/>
</dbReference>
<dbReference type="Gene3D" id="1.10.1510.10">
    <property type="entry name" value="Uncharacterised protein YqeY/AIM41 PF09424, N-terminal domain"/>
    <property type="match status" value="1"/>
</dbReference>
<dbReference type="AlphaFoldDB" id="A0A143YFB4"/>
<dbReference type="EMBL" id="FJNE01000002">
    <property type="protein sequence ID" value="CZQ87790.1"/>
    <property type="molecule type" value="Genomic_DNA"/>
</dbReference>
<protein>
    <submittedName>
        <fullName evidence="1">Uncharacterized protein</fullName>
    </submittedName>
</protein>
<reference evidence="1 2" key="1">
    <citation type="submission" date="2016-02" db="EMBL/GenBank/DDBJ databases">
        <authorList>
            <person name="Wen L."/>
            <person name="He K."/>
            <person name="Yang H."/>
        </authorList>
    </citation>
    <scope>NUCLEOTIDE SEQUENCE [LARGE SCALE GENOMIC DNA]</scope>
    <source>
        <strain evidence="1">Trichococcus palustris</strain>
    </source>
</reference>
<dbReference type="Proteomes" id="UP000242754">
    <property type="component" value="Unassembled WGS sequence"/>
</dbReference>
<dbReference type="SUPFAM" id="SSF89095">
    <property type="entry name" value="GatB/YqeY motif"/>
    <property type="match status" value="1"/>
</dbReference>
<dbReference type="Gene3D" id="1.10.10.410">
    <property type="match status" value="1"/>
</dbReference>
<dbReference type="InterPro" id="IPR019004">
    <property type="entry name" value="YqeY/Aim41"/>
</dbReference>
<accession>A0A143YFB4</accession>